<sequence>MSSRDRFGTILPPPERARGREQGSPLLRLLSGLFRARPGSGERRRLRQELAALREEMFHIRAELALLRSRYAHGRRDAFLLTELLRLGNRREVEAVIRAHTQTLALPDGTLLCRVLAHHKLLVEGTDSGLGPHLALDGFWEYWVTEFVARNLGRGEAAFDVGASYGYYSLVFADLVGPEGRVRAFEPNPQVHALLVRSLALNGIAQASAHAAAVCARGGGAVRLQVPISDPQAARILPGEPPEPPAPAAEGVRLHAVPTVALDDFAEEPVDLVKIDVPGAEGEVWRGMQGLIARQPRLRVLMDFDARRVPEPAALLAQFAQLFPLRLVEGDGRARPCTAEEVLGRGEAVMLYLSRAEPR</sequence>
<feature type="coiled-coil region" evidence="1">
    <location>
        <begin position="43"/>
        <end position="70"/>
    </location>
</feature>
<comment type="caution">
    <text evidence="4">The sequence shown here is derived from an EMBL/GenBank/DDBJ whole genome shotgun (WGS) entry which is preliminary data.</text>
</comment>
<organism evidence="4 5">
    <name type="scientific">Caldovatus sediminis</name>
    <dbReference type="NCBI Taxonomy" id="2041189"/>
    <lineage>
        <taxon>Bacteria</taxon>
        <taxon>Pseudomonadati</taxon>
        <taxon>Pseudomonadota</taxon>
        <taxon>Alphaproteobacteria</taxon>
        <taxon>Acetobacterales</taxon>
        <taxon>Roseomonadaceae</taxon>
        <taxon>Caldovatus</taxon>
    </lineage>
</organism>
<dbReference type="InterPro" id="IPR029063">
    <property type="entry name" value="SAM-dependent_MTases_sf"/>
</dbReference>
<feature type="domain" description="Methyltransferase FkbM" evidence="3">
    <location>
        <begin position="160"/>
        <end position="298"/>
    </location>
</feature>
<dbReference type="AlphaFoldDB" id="A0A8J2ZEQ7"/>
<dbReference type="RefSeq" id="WP_188903655.1">
    <property type="nucleotide sequence ID" value="NZ_BMKS01000019.1"/>
</dbReference>
<dbReference type="Gene3D" id="3.40.50.150">
    <property type="entry name" value="Vaccinia Virus protein VP39"/>
    <property type="match status" value="1"/>
</dbReference>
<dbReference type="PANTHER" id="PTHR34203:SF15">
    <property type="entry name" value="SLL1173 PROTEIN"/>
    <property type="match status" value="1"/>
</dbReference>
<gene>
    <name evidence="4" type="ORF">GCM10010964_40940</name>
</gene>
<dbReference type="SUPFAM" id="SSF53335">
    <property type="entry name" value="S-adenosyl-L-methionine-dependent methyltransferases"/>
    <property type="match status" value="1"/>
</dbReference>
<keyword evidence="1" id="KW-0175">Coiled coil</keyword>
<dbReference type="Pfam" id="PF05050">
    <property type="entry name" value="Methyltransf_21"/>
    <property type="match status" value="1"/>
</dbReference>
<dbReference type="NCBIfam" id="TIGR01444">
    <property type="entry name" value="fkbM_fam"/>
    <property type="match status" value="1"/>
</dbReference>
<evidence type="ECO:0000256" key="1">
    <source>
        <dbReference type="SAM" id="Coils"/>
    </source>
</evidence>
<dbReference type="InterPro" id="IPR006342">
    <property type="entry name" value="FkbM_mtfrase"/>
</dbReference>
<evidence type="ECO:0000313" key="4">
    <source>
        <dbReference type="EMBL" id="GGG49458.1"/>
    </source>
</evidence>
<keyword evidence="5" id="KW-1185">Reference proteome</keyword>
<protein>
    <recommendedName>
        <fullName evidence="3">Methyltransferase FkbM domain-containing protein</fullName>
    </recommendedName>
</protein>
<accession>A0A8J2ZEQ7</accession>
<name>A0A8J2ZEQ7_9PROT</name>
<feature type="region of interest" description="Disordered" evidence="2">
    <location>
        <begin position="1"/>
        <end position="22"/>
    </location>
</feature>
<dbReference type="PANTHER" id="PTHR34203">
    <property type="entry name" value="METHYLTRANSFERASE, FKBM FAMILY PROTEIN"/>
    <property type="match status" value="1"/>
</dbReference>
<reference evidence="4 5" key="1">
    <citation type="journal article" date="2014" name="Int. J. Syst. Evol. Microbiol.">
        <title>Complete genome sequence of Corynebacterium casei LMG S-19264T (=DSM 44701T), isolated from a smear-ripened cheese.</title>
        <authorList>
            <consortium name="US DOE Joint Genome Institute (JGI-PGF)"/>
            <person name="Walter F."/>
            <person name="Albersmeier A."/>
            <person name="Kalinowski J."/>
            <person name="Ruckert C."/>
        </authorList>
    </citation>
    <scope>NUCLEOTIDE SEQUENCE [LARGE SCALE GENOMIC DNA]</scope>
    <source>
        <strain evidence="4 5">CGMCC 1.16330</strain>
    </source>
</reference>
<proteinExistence type="predicted"/>
<dbReference type="EMBL" id="BMKS01000019">
    <property type="protein sequence ID" value="GGG49458.1"/>
    <property type="molecule type" value="Genomic_DNA"/>
</dbReference>
<evidence type="ECO:0000256" key="2">
    <source>
        <dbReference type="SAM" id="MobiDB-lite"/>
    </source>
</evidence>
<dbReference type="InterPro" id="IPR052514">
    <property type="entry name" value="SAM-dependent_MTase"/>
</dbReference>
<dbReference type="Proteomes" id="UP000597507">
    <property type="component" value="Unassembled WGS sequence"/>
</dbReference>
<evidence type="ECO:0000313" key="5">
    <source>
        <dbReference type="Proteomes" id="UP000597507"/>
    </source>
</evidence>
<evidence type="ECO:0000259" key="3">
    <source>
        <dbReference type="Pfam" id="PF05050"/>
    </source>
</evidence>